<evidence type="ECO:0000256" key="1">
    <source>
        <dbReference type="SAM" id="MobiDB-lite"/>
    </source>
</evidence>
<comment type="caution">
    <text evidence="2">The sequence shown here is derived from an EMBL/GenBank/DDBJ whole genome shotgun (WGS) entry which is preliminary data.</text>
</comment>
<proteinExistence type="predicted"/>
<feature type="region of interest" description="Disordered" evidence="1">
    <location>
        <begin position="28"/>
        <end position="60"/>
    </location>
</feature>
<dbReference type="VEuPathDB" id="AmoebaDB:NfTy_026930"/>
<dbReference type="RefSeq" id="XP_044565214.1">
    <property type="nucleotide sequence ID" value="XM_044704376.1"/>
</dbReference>
<evidence type="ECO:0000313" key="2">
    <source>
        <dbReference type="EMBL" id="KAF0980501.1"/>
    </source>
</evidence>
<feature type="compositionally biased region" description="Basic and acidic residues" evidence="1">
    <location>
        <begin position="193"/>
        <end position="205"/>
    </location>
</feature>
<reference evidence="2 3" key="1">
    <citation type="journal article" date="2019" name="Sci. Rep.">
        <title>Nanopore sequencing improves the draft genome of the human pathogenic amoeba Naegleria fowleri.</title>
        <authorList>
            <person name="Liechti N."/>
            <person name="Schurch N."/>
            <person name="Bruggmann R."/>
            <person name="Wittwer M."/>
        </authorList>
    </citation>
    <scope>NUCLEOTIDE SEQUENCE [LARGE SCALE GENOMIC DNA]</scope>
    <source>
        <strain evidence="2 3">ATCC 30894</strain>
    </source>
</reference>
<feature type="region of interest" description="Disordered" evidence="1">
    <location>
        <begin position="193"/>
        <end position="242"/>
    </location>
</feature>
<dbReference type="AlphaFoldDB" id="A0A6A5C0Q6"/>
<sequence length="584" mass="66446">MGIPQSISQEDDSDCSITPATCRAAELQDYNTLRNPSRFRFGSNNSNNNNNNQRTSSEKKEAIERVRDKLLNASSKWLSNPSSSSFHSPKTFVPSSQPQDSQPSQPSNRKKLLNGVTTNTLRRRAASSPEERDKIISTLALFLSVRESMLKTYLASDWMSTVSIIERMLVPSEFTQFIELAVQEIDDHFDFSEYGDSRSTEDSPGGHKHSRKRRGGILSSVSHHHHRRHQINKKSDVMSPATSCAPNSSKIVNLKLMIVPPLKYHTLVEACFPVIETFLLDPMEMTNCSFGVALVVDHWFLYFEPETNLIIPKKLFSRAKDFVDQNIPTFLRVQQKVNQIENLLAACICKWNSSMYYQAAKMEFHSCTENSQWNSSSLQPFSSDTRVSCSSPTLLIPSTSSSSSSTISSPSSSSMKYYGNSMDFVEDFFVNYLKYDYTQVPTFNYLKSMMTNIREMGSSDLIFDFDSDLSKLIYETSSSNHNNMNSHSENRHHDSTITTTTHNDEVERKNSSLTFLDFHDLELFMDDLSISMQEQQEEFHLQEQECETNAVDNPFVALEILKAAFEIQYLEENDDHDGEGSVDF</sequence>
<feature type="region of interest" description="Disordered" evidence="1">
    <location>
        <begin position="77"/>
        <end position="130"/>
    </location>
</feature>
<protein>
    <submittedName>
        <fullName evidence="2">Uncharacterized protein</fullName>
    </submittedName>
</protein>
<feature type="compositionally biased region" description="Low complexity" evidence="1">
    <location>
        <begin position="77"/>
        <end position="107"/>
    </location>
</feature>
<evidence type="ECO:0000313" key="3">
    <source>
        <dbReference type="Proteomes" id="UP000444721"/>
    </source>
</evidence>
<dbReference type="OrthoDB" id="10462879at2759"/>
<feature type="compositionally biased region" description="Low complexity" evidence="1">
    <location>
        <begin position="43"/>
        <end position="52"/>
    </location>
</feature>
<keyword evidence="3" id="KW-1185">Reference proteome</keyword>
<dbReference type="VEuPathDB" id="AmoebaDB:FDP41_013715"/>
<feature type="region of interest" description="Disordered" evidence="1">
    <location>
        <begin position="481"/>
        <end position="504"/>
    </location>
</feature>
<feature type="compositionally biased region" description="Basic residues" evidence="1">
    <location>
        <begin position="222"/>
        <end position="232"/>
    </location>
</feature>
<dbReference type="GeneID" id="68120930"/>
<dbReference type="EMBL" id="VFQX01000019">
    <property type="protein sequence ID" value="KAF0980501.1"/>
    <property type="molecule type" value="Genomic_DNA"/>
</dbReference>
<dbReference type="OMA" id="TTTHNDE"/>
<organism evidence="2 3">
    <name type="scientific">Naegleria fowleri</name>
    <name type="common">Brain eating amoeba</name>
    <dbReference type="NCBI Taxonomy" id="5763"/>
    <lineage>
        <taxon>Eukaryota</taxon>
        <taxon>Discoba</taxon>
        <taxon>Heterolobosea</taxon>
        <taxon>Tetramitia</taxon>
        <taxon>Eutetramitia</taxon>
        <taxon>Vahlkampfiidae</taxon>
        <taxon>Naegleria</taxon>
    </lineage>
</organism>
<dbReference type="Proteomes" id="UP000444721">
    <property type="component" value="Unassembled WGS sequence"/>
</dbReference>
<gene>
    <name evidence="2" type="ORF">FDP41_013715</name>
</gene>
<feature type="compositionally biased region" description="Basic residues" evidence="1">
    <location>
        <begin position="206"/>
        <end position="215"/>
    </location>
</feature>
<name>A0A6A5C0Q6_NAEFO</name>
<dbReference type="VEuPathDB" id="AmoebaDB:NF0044040"/>
<accession>A0A6A5C0Q6</accession>